<evidence type="ECO:0000256" key="1">
    <source>
        <dbReference type="SAM" id="Phobius"/>
    </source>
</evidence>
<gene>
    <name evidence="2" type="ORF">S01H4_26160</name>
</gene>
<organism evidence="2">
    <name type="scientific">marine sediment metagenome</name>
    <dbReference type="NCBI Taxonomy" id="412755"/>
    <lineage>
        <taxon>unclassified sequences</taxon>
        <taxon>metagenomes</taxon>
        <taxon>ecological metagenomes</taxon>
    </lineage>
</organism>
<comment type="caution">
    <text evidence="2">The sequence shown here is derived from an EMBL/GenBank/DDBJ whole genome shotgun (WGS) entry which is preliminary data.</text>
</comment>
<feature type="transmembrane region" description="Helical" evidence="1">
    <location>
        <begin position="35"/>
        <end position="57"/>
    </location>
</feature>
<feature type="transmembrane region" description="Helical" evidence="1">
    <location>
        <begin position="90"/>
        <end position="112"/>
    </location>
</feature>
<keyword evidence="1" id="KW-0472">Membrane</keyword>
<name>X1BN07_9ZZZZ</name>
<feature type="transmembrane region" description="Helical" evidence="1">
    <location>
        <begin position="203"/>
        <end position="222"/>
    </location>
</feature>
<keyword evidence="1" id="KW-0812">Transmembrane</keyword>
<keyword evidence="1" id="KW-1133">Transmembrane helix</keyword>
<evidence type="ECO:0000313" key="2">
    <source>
        <dbReference type="EMBL" id="GAG82562.1"/>
    </source>
</evidence>
<feature type="transmembrane region" description="Helical" evidence="1">
    <location>
        <begin position="64"/>
        <end position="84"/>
    </location>
</feature>
<feature type="transmembrane region" description="Helical" evidence="1">
    <location>
        <begin position="161"/>
        <end position="182"/>
    </location>
</feature>
<reference evidence="2" key="1">
    <citation type="journal article" date="2014" name="Front. Microbiol.">
        <title>High frequency of phylogenetically diverse reductive dehalogenase-homologous genes in deep subseafloor sedimentary metagenomes.</title>
        <authorList>
            <person name="Kawai M."/>
            <person name="Futagami T."/>
            <person name="Toyoda A."/>
            <person name="Takaki Y."/>
            <person name="Nishi S."/>
            <person name="Hori S."/>
            <person name="Arai W."/>
            <person name="Tsubouchi T."/>
            <person name="Morono Y."/>
            <person name="Uchiyama I."/>
            <person name="Ito T."/>
            <person name="Fujiyama A."/>
            <person name="Inagaki F."/>
            <person name="Takami H."/>
        </authorList>
    </citation>
    <scope>NUCLEOTIDE SEQUENCE</scope>
    <source>
        <strain evidence="2">Expedition CK06-06</strain>
    </source>
</reference>
<dbReference type="EMBL" id="BART01012563">
    <property type="protein sequence ID" value="GAG82562.1"/>
    <property type="molecule type" value="Genomic_DNA"/>
</dbReference>
<sequence>MVKNISKSHLGIVVILGAVWGLSEAALGMGLRSCASFVSGSLMTGVALFFIAASWVVSRRILGVALLIVIACLFKMFDALLLSLPVLHGAVANPIFAFIMEGAAFLVLITIINKKLKQRKAGQAILGGLTALLAVNLFPLVKYATGIPACVFPGTGYPLSLYYAPLAVSLSLVTVPLGFLVGAQIEAFETKFEGATLGRKLRYFASPVTLILCLAIILLIRLI</sequence>
<dbReference type="AlphaFoldDB" id="X1BN07"/>
<protein>
    <submittedName>
        <fullName evidence="2">Uncharacterized protein</fullName>
    </submittedName>
</protein>
<accession>X1BN07</accession>
<proteinExistence type="predicted"/>
<feature type="transmembrane region" description="Helical" evidence="1">
    <location>
        <begin position="124"/>
        <end position="141"/>
    </location>
</feature>